<evidence type="ECO:0000256" key="1">
    <source>
        <dbReference type="ARBA" id="ARBA00004417"/>
    </source>
</evidence>
<feature type="domain" description="ABC transporter" evidence="8">
    <location>
        <begin position="302"/>
        <end position="556"/>
    </location>
</feature>
<evidence type="ECO:0000256" key="4">
    <source>
        <dbReference type="ARBA" id="ARBA00022475"/>
    </source>
</evidence>
<dbReference type="InterPro" id="IPR003439">
    <property type="entry name" value="ABC_transporter-like_ATP-bd"/>
</dbReference>
<dbReference type="PROSITE" id="PS50893">
    <property type="entry name" value="ABC_TRANSPORTER_2"/>
    <property type="match status" value="2"/>
</dbReference>
<proteinExistence type="inferred from homology"/>
<evidence type="ECO:0000256" key="5">
    <source>
        <dbReference type="ARBA" id="ARBA00022741"/>
    </source>
</evidence>
<dbReference type="InterPro" id="IPR017871">
    <property type="entry name" value="ABC_transporter-like_CS"/>
</dbReference>
<dbReference type="GO" id="GO:0016887">
    <property type="term" value="F:ATP hydrolysis activity"/>
    <property type="evidence" value="ECO:0007669"/>
    <property type="project" value="InterPro"/>
</dbReference>
<dbReference type="InterPro" id="IPR003593">
    <property type="entry name" value="AAA+_ATPase"/>
</dbReference>
<dbReference type="GO" id="GO:0005886">
    <property type="term" value="C:plasma membrane"/>
    <property type="evidence" value="ECO:0007669"/>
    <property type="project" value="UniProtKB-SubCell"/>
</dbReference>
<dbReference type="FunFam" id="3.40.50.300:FF:000016">
    <property type="entry name" value="Oligopeptide ABC transporter ATP-binding component"/>
    <property type="match status" value="1"/>
</dbReference>
<dbReference type="Gene3D" id="3.40.50.300">
    <property type="entry name" value="P-loop containing nucleotide triphosphate hydrolases"/>
    <property type="match status" value="2"/>
</dbReference>
<dbReference type="PROSITE" id="PS00211">
    <property type="entry name" value="ABC_TRANSPORTER_1"/>
    <property type="match status" value="2"/>
</dbReference>
<evidence type="ECO:0000256" key="3">
    <source>
        <dbReference type="ARBA" id="ARBA00022448"/>
    </source>
</evidence>
<keyword evidence="5" id="KW-0547">Nucleotide-binding</keyword>
<evidence type="ECO:0000313" key="10">
    <source>
        <dbReference type="Proteomes" id="UP000198781"/>
    </source>
</evidence>
<feature type="domain" description="ABC transporter" evidence="8">
    <location>
        <begin position="32"/>
        <end position="276"/>
    </location>
</feature>
<dbReference type="AlphaFoldDB" id="A0A1G7AB58"/>
<comment type="similarity">
    <text evidence="2">Belongs to the ABC transporter superfamily.</text>
</comment>
<dbReference type="PANTHER" id="PTHR43297:SF2">
    <property type="entry name" value="DIPEPTIDE TRANSPORT ATP-BINDING PROTEIN DPPD"/>
    <property type="match status" value="1"/>
</dbReference>
<evidence type="ECO:0000256" key="6">
    <source>
        <dbReference type="ARBA" id="ARBA00022840"/>
    </source>
</evidence>
<dbReference type="PANTHER" id="PTHR43297">
    <property type="entry name" value="OLIGOPEPTIDE TRANSPORT ATP-BINDING PROTEIN APPD"/>
    <property type="match status" value="1"/>
</dbReference>
<keyword evidence="7" id="KW-0472">Membrane</keyword>
<gene>
    <name evidence="9" type="ORF">SAMN05192589_112114</name>
</gene>
<dbReference type="EMBL" id="FMZC01000012">
    <property type="protein sequence ID" value="SDE11717.1"/>
    <property type="molecule type" value="Genomic_DNA"/>
</dbReference>
<dbReference type="OrthoDB" id="9802772at2"/>
<organism evidence="9 10">
    <name type="scientific">Paracidovorax valerianellae</name>
    <dbReference type="NCBI Taxonomy" id="187868"/>
    <lineage>
        <taxon>Bacteria</taxon>
        <taxon>Pseudomonadati</taxon>
        <taxon>Pseudomonadota</taxon>
        <taxon>Betaproteobacteria</taxon>
        <taxon>Burkholderiales</taxon>
        <taxon>Comamonadaceae</taxon>
        <taxon>Paracidovorax</taxon>
    </lineage>
</organism>
<protein>
    <submittedName>
        <fullName evidence="9">Microcin C transport system ATP-binding protein</fullName>
    </submittedName>
</protein>
<dbReference type="GO" id="GO:0015833">
    <property type="term" value="P:peptide transport"/>
    <property type="evidence" value="ECO:0007669"/>
    <property type="project" value="InterPro"/>
</dbReference>
<dbReference type="Proteomes" id="UP000198781">
    <property type="component" value="Unassembled WGS sequence"/>
</dbReference>
<dbReference type="InterPro" id="IPR013563">
    <property type="entry name" value="Oligopep_ABC_C"/>
</dbReference>
<dbReference type="SMART" id="SM00382">
    <property type="entry name" value="AAA"/>
    <property type="match status" value="2"/>
</dbReference>
<evidence type="ECO:0000256" key="2">
    <source>
        <dbReference type="ARBA" id="ARBA00005417"/>
    </source>
</evidence>
<dbReference type="Pfam" id="PF08352">
    <property type="entry name" value="oligo_HPY"/>
    <property type="match status" value="2"/>
</dbReference>
<accession>A0A1G7AB58</accession>
<evidence type="ECO:0000256" key="7">
    <source>
        <dbReference type="ARBA" id="ARBA00023136"/>
    </source>
</evidence>
<dbReference type="GO" id="GO:0005524">
    <property type="term" value="F:ATP binding"/>
    <property type="evidence" value="ECO:0007669"/>
    <property type="project" value="UniProtKB-KW"/>
</dbReference>
<keyword evidence="3" id="KW-0813">Transport</keyword>
<comment type="subcellular location">
    <subcellularLocation>
        <location evidence="1">Cell inner membrane</location>
        <topology evidence="1">Peripheral membrane protein</topology>
    </subcellularLocation>
</comment>
<sequence>MHTATPQAPVASSLAGGRAPSAAATAAGVPLLQVQDLHVRFGDKEVVSGVSFDIAAGEKLALVGESGSGKTITALSILRLAGDATITGRALMAGHDLLALSEREMRGVRGGDIAMVFQEPMTALNPLMSVGDQVAEVLQLKQALSRAQAGQAAIELLASTGIPEPARRAGAFPHQLSGGQRQRAMIAMALASRPRLLLADEPTTALDVTLRGQILDLLSDLQRQTGMAVLLITHDLNLVRRFADRVAVMEHGVLVEHGAVADVFRAPQHRYTQRLIGSVPRRDVVEAAPPADAVPAAQAQALRVAYATPLPGVRGWFKRGEFVAVKGADFSVAHARTLGVVGESGSGKSTLAQALLGLLPYQGTLKIAGQGWQQPATRNSPANQALRREVQVVFQDPFSSLSPRLTVEEIVGEGLLVHEPGLSPAERRTRVQSALHDVGLAETQFPGLLARYPHEFSGGQRQRLAIARALILSPRLLVLDEPTSALDVTIQQQVLTLLQRLQKERSLSYLLITHDVAVIRAMAHDVIVMKDGEVLETGPVHAVLDAPRHPYTQRLVSAAGLDGLG</sequence>
<dbReference type="InterPro" id="IPR027417">
    <property type="entry name" value="P-loop_NTPase"/>
</dbReference>
<reference evidence="9 10" key="1">
    <citation type="submission" date="2016-10" db="EMBL/GenBank/DDBJ databases">
        <authorList>
            <person name="de Groot N.N."/>
        </authorList>
    </citation>
    <scope>NUCLEOTIDE SEQUENCE [LARGE SCALE GENOMIC DNA]</scope>
    <source>
        <strain evidence="9 10">DSM 16619</strain>
    </source>
</reference>
<dbReference type="NCBIfam" id="NF008453">
    <property type="entry name" value="PRK11308.1"/>
    <property type="match status" value="2"/>
</dbReference>
<evidence type="ECO:0000259" key="8">
    <source>
        <dbReference type="PROSITE" id="PS50893"/>
    </source>
</evidence>
<keyword evidence="6 9" id="KW-0067">ATP-binding</keyword>
<name>A0A1G7AB58_9BURK</name>
<dbReference type="SUPFAM" id="SSF52540">
    <property type="entry name" value="P-loop containing nucleoside triphosphate hydrolases"/>
    <property type="match status" value="2"/>
</dbReference>
<dbReference type="CDD" id="cd03257">
    <property type="entry name" value="ABC_NikE_OppD_transporters"/>
    <property type="match status" value="2"/>
</dbReference>
<dbReference type="InterPro" id="IPR050388">
    <property type="entry name" value="ABC_Ni/Peptide_Import"/>
</dbReference>
<keyword evidence="4" id="KW-1003">Cell membrane</keyword>
<dbReference type="Pfam" id="PF00005">
    <property type="entry name" value="ABC_tran"/>
    <property type="match status" value="2"/>
</dbReference>
<dbReference type="STRING" id="187868.SAMN05192589_112114"/>
<evidence type="ECO:0000313" key="9">
    <source>
        <dbReference type="EMBL" id="SDE11717.1"/>
    </source>
</evidence>
<keyword evidence="10" id="KW-1185">Reference proteome</keyword>
<dbReference type="GO" id="GO:0055085">
    <property type="term" value="P:transmembrane transport"/>
    <property type="evidence" value="ECO:0007669"/>
    <property type="project" value="UniProtKB-ARBA"/>
</dbReference>